<dbReference type="AlphaFoldDB" id="S8E4N1"/>
<evidence type="ECO:0000313" key="2">
    <source>
        <dbReference type="EMBL" id="EPS98313.1"/>
    </source>
</evidence>
<dbReference type="Pfam" id="PF18803">
    <property type="entry name" value="CxC2"/>
    <property type="match status" value="1"/>
</dbReference>
<dbReference type="InterPro" id="IPR040521">
    <property type="entry name" value="KDZ"/>
</dbReference>
<dbReference type="Proteomes" id="UP000015241">
    <property type="component" value="Unassembled WGS sequence"/>
</dbReference>
<name>S8E4N1_FOMSC</name>
<dbReference type="InParanoid" id="S8E4N1"/>
<gene>
    <name evidence="2" type="ORF">FOMPIDRAFT_1031501</name>
</gene>
<dbReference type="Pfam" id="PF18758">
    <property type="entry name" value="KDZ"/>
    <property type="match status" value="1"/>
</dbReference>
<dbReference type="HOGENOM" id="CLU_003703_11_0_1"/>
<dbReference type="eggNOG" id="ENOG502SJ1F">
    <property type="taxonomic scope" value="Eukaryota"/>
</dbReference>
<dbReference type="STRING" id="743788.S8E4N1"/>
<protein>
    <recommendedName>
        <fullName evidence="1">CxC2-like cysteine cluster KDZ transposase-associated domain-containing protein</fullName>
    </recommendedName>
</protein>
<evidence type="ECO:0000313" key="3">
    <source>
        <dbReference type="Proteomes" id="UP000015241"/>
    </source>
</evidence>
<accession>S8E4N1</accession>
<dbReference type="InterPro" id="IPR041457">
    <property type="entry name" value="CxC2_KDZ-assoc"/>
</dbReference>
<evidence type="ECO:0000259" key="1">
    <source>
        <dbReference type="Pfam" id="PF18803"/>
    </source>
</evidence>
<organism evidence="2 3">
    <name type="scientific">Fomitopsis schrenkii</name>
    <name type="common">Brown rot fungus</name>
    <dbReference type="NCBI Taxonomy" id="2126942"/>
    <lineage>
        <taxon>Eukaryota</taxon>
        <taxon>Fungi</taxon>
        <taxon>Dikarya</taxon>
        <taxon>Basidiomycota</taxon>
        <taxon>Agaricomycotina</taxon>
        <taxon>Agaricomycetes</taxon>
        <taxon>Polyporales</taxon>
        <taxon>Fomitopsis</taxon>
    </lineage>
</organism>
<dbReference type="OrthoDB" id="2792342at2759"/>
<keyword evidence="3" id="KW-1185">Reference proteome</keyword>
<sequence>MFTKLEKIRIVDITGVHDVCVAWCGCHTAQERALQVVSLGLYPASVISPKTAFTFRVLSDFLLANKVSGIAAQSYFQRLRRLTNPAFPHKVPDRYRELLRCSRQWRNLKYRKWNGFGHGRGEIGTGGLALDCVACPRPTTNLAPGWEHEEDQWKYMPTFVMDGNFTAEHLQCRGKGDDVALGDGQGFMVANAPYKVHLANSKEQSKCNAHKAVNRGTALRADMDATGIGAVACGRHGCFIPHSVVDFQKGERCGDPALGLRLVCSHLLDK</sequence>
<proteinExistence type="predicted"/>
<dbReference type="EMBL" id="KE504166">
    <property type="protein sequence ID" value="EPS98313.1"/>
    <property type="molecule type" value="Genomic_DNA"/>
</dbReference>
<reference evidence="2 3" key="1">
    <citation type="journal article" date="2012" name="Science">
        <title>The Paleozoic origin of enzymatic lignin decomposition reconstructed from 31 fungal genomes.</title>
        <authorList>
            <person name="Floudas D."/>
            <person name="Binder M."/>
            <person name="Riley R."/>
            <person name="Barry K."/>
            <person name="Blanchette R.A."/>
            <person name="Henrissat B."/>
            <person name="Martinez A.T."/>
            <person name="Otillar R."/>
            <person name="Spatafora J.W."/>
            <person name="Yadav J.S."/>
            <person name="Aerts A."/>
            <person name="Benoit I."/>
            <person name="Boyd A."/>
            <person name="Carlson A."/>
            <person name="Copeland A."/>
            <person name="Coutinho P.M."/>
            <person name="de Vries R.P."/>
            <person name="Ferreira P."/>
            <person name="Findley K."/>
            <person name="Foster B."/>
            <person name="Gaskell J."/>
            <person name="Glotzer D."/>
            <person name="Gorecki P."/>
            <person name="Heitman J."/>
            <person name="Hesse C."/>
            <person name="Hori C."/>
            <person name="Igarashi K."/>
            <person name="Jurgens J.A."/>
            <person name="Kallen N."/>
            <person name="Kersten P."/>
            <person name="Kohler A."/>
            <person name="Kuees U."/>
            <person name="Kumar T.K.A."/>
            <person name="Kuo A."/>
            <person name="LaButti K."/>
            <person name="Larrondo L.F."/>
            <person name="Lindquist E."/>
            <person name="Ling A."/>
            <person name="Lombard V."/>
            <person name="Lucas S."/>
            <person name="Lundell T."/>
            <person name="Martin R."/>
            <person name="McLaughlin D.J."/>
            <person name="Morgenstern I."/>
            <person name="Morin E."/>
            <person name="Murat C."/>
            <person name="Nagy L.G."/>
            <person name="Nolan M."/>
            <person name="Ohm R.A."/>
            <person name="Patyshakuliyeva A."/>
            <person name="Rokas A."/>
            <person name="Ruiz-Duenas F.J."/>
            <person name="Sabat G."/>
            <person name="Salamov A."/>
            <person name="Samejima M."/>
            <person name="Schmutz J."/>
            <person name="Slot J.C."/>
            <person name="St John F."/>
            <person name="Stenlid J."/>
            <person name="Sun H."/>
            <person name="Sun S."/>
            <person name="Syed K."/>
            <person name="Tsang A."/>
            <person name="Wiebenga A."/>
            <person name="Young D."/>
            <person name="Pisabarro A."/>
            <person name="Eastwood D.C."/>
            <person name="Martin F."/>
            <person name="Cullen D."/>
            <person name="Grigoriev I.V."/>
            <person name="Hibbett D.S."/>
        </authorList>
    </citation>
    <scope>NUCLEOTIDE SEQUENCE</scope>
    <source>
        <strain evidence="3">FP-58527</strain>
    </source>
</reference>
<feature type="domain" description="CxC2-like cysteine cluster KDZ transposase-associated" evidence="1">
    <location>
        <begin position="6"/>
        <end position="84"/>
    </location>
</feature>